<dbReference type="InterPro" id="IPR013325">
    <property type="entry name" value="RNA_pol_sigma_r2"/>
</dbReference>
<dbReference type="Proteomes" id="UP000318704">
    <property type="component" value="Chromosome"/>
</dbReference>
<dbReference type="Gene3D" id="1.10.1740.10">
    <property type="match status" value="1"/>
</dbReference>
<sequence length="164" mass="18954">MNRSENQRIDDRQLINSGYRYAMSLSHDQHDAEDLIQQACLKVLRSQGTLVSKSYLFTAVRNLFYDGLRKQRSISEERVTEDSIADKNASHTRAVDQKLDLEEILGCLRSEEREVLFLQCVEGYTAEEIGTLTNQPRGTVLSLLSRAKQRLNKRFDPNQMMRTK</sequence>
<dbReference type="PANTHER" id="PTHR43133">
    <property type="entry name" value="RNA POLYMERASE ECF-TYPE SIGMA FACTO"/>
    <property type="match status" value="1"/>
</dbReference>
<name>A0A517VZL0_9PLAN</name>
<dbReference type="Pfam" id="PF08281">
    <property type="entry name" value="Sigma70_r4_2"/>
    <property type="match status" value="1"/>
</dbReference>
<evidence type="ECO:0000256" key="3">
    <source>
        <dbReference type="ARBA" id="ARBA00023082"/>
    </source>
</evidence>
<dbReference type="GO" id="GO:0003677">
    <property type="term" value="F:DNA binding"/>
    <property type="evidence" value="ECO:0007669"/>
    <property type="project" value="InterPro"/>
</dbReference>
<keyword evidence="4" id="KW-0804">Transcription</keyword>
<evidence type="ECO:0000259" key="6">
    <source>
        <dbReference type="Pfam" id="PF08281"/>
    </source>
</evidence>
<dbReference type="KEGG" id="gaw:V144x_39490"/>
<dbReference type="NCBIfam" id="TIGR02937">
    <property type="entry name" value="sigma70-ECF"/>
    <property type="match status" value="1"/>
</dbReference>
<dbReference type="Pfam" id="PF04542">
    <property type="entry name" value="Sigma70_r2"/>
    <property type="match status" value="1"/>
</dbReference>
<dbReference type="AlphaFoldDB" id="A0A517VZL0"/>
<reference evidence="7 8" key="1">
    <citation type="submission" date="2019-03" db="EMBL/GenBank/DDBJ databases">
        <title>Deep-cultivation of Planctomycetes and their phenomic and genomic characterization uncovers novel biology.</title>
        <authorList>
            <person name="Wiegand S."/>
            <person name="Jogler M."/>
            <person name="Boedeker C."/>
            <person name="Pinto D."/>
            <person name="Vollmers J."/>
            <person name="Rivas-Marin E."/>
            <person name="Kohn T."/>
            <person name="Peeters S.H."/>
            <person name="Heuer A."/>
            <person name="Rast P."/>
            <person name="Oberbeckmann S."/>
            <person name="Bunk B."/>
            <person name="Jeske O."/>
            <person name="Meyerdierks A."/>
            <person name="Storesund J.E."/>
            <person name="Kallscheuer N."/>
            <person name="Luecker S."/>
            <person name="Lage O.M."/>
            <person name="Pohl T."/>
            <person name="Merkel B.J."/>
            <person name="Hornburger P."/>
            <person name="Mueller R.-W."/>
            <person name="Bruemmer F."/>
            <person name="Labrenz M."/>
            <person name="Spormann A.M."/>
            <person name="Op den Camp H."/>
            <person name="Overmann J."/>
            <person name="Amann R."/>
            <person name="Jetten M.S.M."/>
            <person name="Mascher T."/>
            <person name="Medema M.H."/>
            <person name="Devos D.P."/>
            <person name="Kaster A.-K."/>
            <person name="Ovreas L."/>
            <person name="Rohde M."/>
            <person name="Galperin M.Y."/>
            <person name="Jogler C."/>
        </authorList>
    </citation>
    <scope>NUCLEOTIDE SEQUENCE [LARGE SCALE GENOMIC DNA]</scope>
    <source>
        <strain evidence="7 8">V144</strain>
    </source>
</reference>
<feature type="domain" description="RNA polymerase sigma-70 region 2" evidence="5">
    <location>
        <begin position="19"/>
        <end position="72"/>
    </location>
</feature>
<accession>A0A517VZL0</accession>
<evidence type="ECO:0000313" key="8">
    <source>
        <dbReference type="Proteomes" id="UP000318704"/>
    </source>
</evidence>
<evidence type="ECO:0000256" key="1">
    <source>
        <dbReference type="ARBA" id="ARBA00010641"/>
    </source>
</evidence>
<dbReference type="InterPro" id="IPR014284">
    <property type="entry name" value="RNA_pol_sigma-70_dom"/>
</dbReference>
<dbReference type="CDD" id="cd06171">
    <property type="entry name" value="Sigma70_r4"/>
    <property type="match status" value="1"/>
</dbReference>
<protein>
    <submittedName>
        <fullName evidence="7">ECF RNA polymerase sigma factor SigE</fullName>
    </submittedName>
</protein>
<dbReference type="GO" id="GO:0016987">
    <property type="term" value="F:sigma factor activity"/>
    <property type="evidence" value="ECO:0007669"/>
    <property type="project" value="UniProtKB-KW"/>
</dbReference>
<dbReference type="InterPro" id="IPR013324">
    <property type="entry name" value="RNA_pol_sigma_r3/r4-like"/>
</dbReference>
<dbReference type="InterPro" id="IPR039425">
    <property type="entry name" value="RNA_pol_sigma-70-like"/>
</dbReference>
<dbReference type="InterPro" id="IPR007627">
    <property type="entry name" value="RNA_pol_sigma70_r2"/>
</dbReference>
<proteinExistence type="inferred from homology"/>
<evidence type="ECO:0000256" key="4">
    <source>
        <dbReference type="ARBA" id="ARBA00023163"/>
    </source>
</evidence>
<evidence type="ECO:0000256" key="2">
    <source>
        <dbReference type="ARBA" id="ARBA00023015"/>
    </source>
</evidence>
<gene>
    <name evidence="7" type="primary">sigE_2</name>
    <name evidence="7" type="ORF">V144x_39490</name>
</gene>
<keyword evidence="2" id="KW-0805">Transcription regulation</keyword>
<evidence type="ECO:0000259" key="5">
    <source>
        <dbReference type="Pfam" id="PF04542"/>
    </source>
</evidence>
<keyword evidence="3" id="KW-0731">Sigma factor</keyword>
<dbReference type="SUPFAM" id="SSF88659">
    <property type="entry name" value="Sigma3 and sigma4 domains of RNA polymerase sigma factors"/>
    <property type="match status" value="1"/>
</dbReference>
<dbReference type="InterPro" id="IPR013249">
    <property type="entry name" value="RNA_pol_sigma70_r4_t2"/>
</dbReference>
<dbReference type="SUPFAM" id="SSF88946">
    <property type="entry name" value="Sigma2 domain of RNA polymerase sigma factors"/>
    <property type="match status" value="1"/>
</dbReference>
<dbReference type="GO" id="GO:0006352">
    <property type="term" value="P:DNA-templated transcription initiation"/>
    <property type="evidence" value="ECO:0007669"/>
    <property type="project" value="InterPro"/>
</dbReference>
<dbReference type="EMBL" id="CP037920">
    <property type="protein sequence ID" value="QDT98447.1"/>
    <property type="molecule type" value="Genomic_DNA"/>
</dbReference>
<comment type="similarity">
    <text evidence="1">Belongs to the sigma-70 factor family. ECF subfamily.</text>
</comment>
<feature type="domain" description="RNA polymerase sigma factor 70 region 4 type 2" evidence="6">
    <location>
        <begin position="100"/>
        <end position="151"/>
    </location>
</feature>
<dbReference type="PANTHER" id="PTHR43133:SF25">
    <property type="entry name" value="RNA POLYMERASE SIGMA FACTOR RFAY-RELATED"/>
    <property type="match status" value="1"/>
</dbReference>
<dbReference type="InterPro" id="IPR036388">
    <property type="entry name" value="WH-like_DNA-bd_sf"/>
</dbReference>
<evidence type="ECO:0000313" key="7">
    <source>
        <dbReference type="EMBL" id="QDT98447.1"/>
    </source>
</evidence>
<organism evidence="7 8">
    <name type="scientific">Gimesia aquarii</name>
    <dbReference type="NCBI Taxonomy" id="2527964"/>
    <lineage>
        <taxon>Bacteria</taxon>
        <taxon>Pseudomonadati</taxon>
        <taxon>Planctomycetota</taxon>
        <taxon>Planctomycetia</taxon>
        <taxon>Planctomycetales</taxon>
        <taxon>Planctomycetaceae</taxon>
        <taxon>Gimesia</taxon>
    </lineage>
</organism>
<dbReference type="RefSeq" id="WP_144987112.1">
    <property type="nucleotide sequence ID" value="NZ_CP037920.1"/>
</dbReference>
<dbReference type="Gene3D" id="1.10.10.10">
    <property type="entry name" value="Winged helix-like DNA-binding domain superfamily/Winged helix DNA-binding domain"/>
    <property type="match status" value="1"/>
</dbReference>